<gene>
    <name evidence="1" type="ORF">FEF65_05045</name>
</gene>
<reference evidence="1 2" key="1">
    <citation type="journal article" date="2019" name="Appl. Environ. Microbiol.">
        <title>Environmental Evidence and Genomic Insight of Iron-oxidizing Bacteria Preference Towards More Corrosion Resistant Stainless Steel at Higher Salinities.</title>
        <authorList>
            <person name="Garrison C.E."/>
            <person name="Price K.A."/>
            <person name="Field E.K."/>
        </authorList>
    </citation>
    <scope>NUCLEOTIDE SEQUENCE [LARGE SCALE GENOMIC DNA]</scope>
    <source>
        <strain evidence="1 2">P3</strain>
    </source>
</reference>
<dbReference type="SUPFAM" id="SSF53187">
    <property type="entry name" value="Zn-dependent exopeptidases"/>
    <property type="match status" value="1"/>
</dbReference>
<dbReference type="Proteomes" id="UP000306585">
    <property type="component" value="Unassembled WGS sequence"/>
</dbReference>
<proteinExistence type="predicted"/>
<dbReference type="InterPro" id="IPR021259">
    <property type="entry name" value="DUF2817"/>
</dbReference>
<protein>
    <submittedName>
        <fullName evidence="1">DUF2817 domain-containing protein</fullName>
    </submittedName>
</protein>
<keyword evidence="2" id="KW-1185">Reference proteome</keyword>
<comment type="caution">
    <text evidence="1">The sequence shown here is derived from an EMBL/GenBank/DDBJ whole genome shotgun (WGS) entry which is preliminary data.</text>
</comment>
<organism evidence="1 2">
    <name type="scientific">Mariprofundus erugo</name>
    <dbReference type="NCBI Taxonomy" id="2528639"/>
    <lineage>
        <taxon>Bacteria</taxon>
        <taxon>Pseudomonadati</taxon>
        <taxon>Pseudomonadota</taxon>
        <taxon>Candidatius Mariprofundia</taxon>
        <taxon>Mariprofundales</taxon>
        <taxon>Mariprofundaceae</taxon>
        <taxon>Mariprofundus</taxon>
    </lineage>
</organism>
<dbReference type="CDD" id="cd06233">
    <property type="entry name" value="M14-like"/>
    <property type="match status" value="1"/>
</dbReference>
<sequence length="375" mass="41726">MQVSMPVAPFHADVFASDYADARRRFLASAQVAGFEVTSYSHPFTGPTGEALASDVVWCGAKDATSVLVLLSATHGVEGFCGSAAQIDWLRHGCVPDDTAVLMVHALNPHGFAWLRRVNEEGVDLNRNFIDFSRPLPENHGYCQLADAIVPHDLDERALAAADLRLSEYADYFGREAYESALSAGQFTHADGLFYGGIQPSWSRRTVETIVEQFHLKQRRRVAVLDFHTGLGPFGYGEPICDHAPDSTGVRLARQWYGASVTEPAMGTSTSVAKEGLSDYGWQQMLGDVVVFIALEFGTYSFENMIRVLRADHWLHRQGEPDWHAPHTRSIKADIRRHFYPATRDWQQMLLFRSRQCIAQALSGLSGEVNKVSHE</sequence>
<dbReference type="AlphaFoldDB" id="A0A5R9GUL5"/>
<evidence type="ECO:0000313" key="1">
    <source>
        <dbReference type="EMBL" id="TLS68003.1"/>
    </source>
</evidence>
<name>A0A5R9GUL5_9PROT</name>
<dbReference type="EMBL" id="VBRY01000004">
    <property type="protein sequence ID" value="TLS68003.1"/>
    <property type="molecule type" value="Genomic_DNA"/>
</dbReference>
<dbReference type="Pfam" id="PF10994">
    <property type="entry name" value="DUF2817"/>
    <property type="match status" value="1"/>
</dbReference>
<evidence type="ECO:0000313" key="2">
    <source>
        <dbReference type="Proteomes" id="UP000306585"/>
    </source>
</evidence>
<accession>A0A5R9GUL5</accession>
<dbReference type="Gene3D" id="3.40.630.10">
    <property type="entry name" value="Zn peptidases"/>
    <property type="match status" value="1"/>
</dbReference>